<accession>A0A5A7MMJ5</accession>
<dbReference type="EMBL" id="BKCL01000001">
    <property type="protein sequence ID" value="GEQ96874.1"/>
    <property type="molecule type" value="Genomic_DNA"/>
</dbReference>
<protein>
    <submittedName>
        <fullName evidence="1">Uncharacterized protein</fullName>
    </submittedName>
</protein>
<dbReference type="Proteomes" id="UP000325187">
    <property type="component" value="Unassembled WGS sequence"/>
</dbReference>
<name>A0A5A7MMJ5_9PROT</name>
<accession>A0A5A7N1U7</accession>
<keyword evidence="4" id="KW-1185">Reference proteome</keyword>
<evidence type="ECO:0000313" key="3">
    <source>
        <dbReference type="Proteomes" id="UP000322084"/>
    </source>
</evidence>
<dbReference type="EMBL" id="BKCM01000008">
    <property type="protein sequence ID" value="GER01129.1"/>
    <property type="molecule type" value="Genomic_DNA"/>
</dbReference>
<comment type="caution">
    <text evidence="1">The sequence shown here is derived from an EMBL/GenBank/DDBJ whole genome shotgun (WGS) entry which is preliminary data.</text>
</comment>
<organism evidence="1 3">
    <name type="scientific">Iodidimonas gelatinilytica</name>
    <dbReference type="NCBI Taxonomy" id="1236966"/>
    <lineage>
        <taxon>Bacteria</taxon>
        <taxon>Pseudomonadati</taxon>
        <taxon>Pseudomonadota</taxon>
        <taxon>Alphaproteobacteria</taxon>
        <taxon>Iodidimonadales</taxon>
        <taxon>Iodidimonadaceae</taxon>
        <taxon>Iodidimonas</taxon>
    </lineage>
</organism>
<reference evidence="3 4" key="1">
    <citation type="submission" date="2019-09" db="EMBL/GenBank/DDBJ databases">
        <title>NBRP : Genome information of microbial organism related human and environment.</title>
        <authorList>
            <person name="Hattori M."/>
            <person name="Oshima K."/>
            <person name="Inaba H."/>
            <person name="Suda W."/>
            <person name="Sakamoto M."/>
            <person name="Iino T."/>
            <person name="Kitahara M."/>
            <person name="Oshida Y."/>
            <person name="Iida T."/>
            <person name="Kudo T."/>
            <person name="Itoh T."/>
            <person name="Ohkuma M."/>
        </authorList>
    </citation>
    <scope>NUCLEOTIDE SEQUENCE [LARGE SCALE GENOMIC DNA]</scope>
    <source>
        <strain evidence="1 3">Hi-2</strain>
        <strain evidence="2 4">Mie-1</strain>
    </source>
</reference>
<evidence type="ECO:0000313" key="1">
    <source>
        <dbReference type="EMBL" id="GEQ96874.1"/>
    </source>
</evidence>
<dbReference type="AlphaFoldDB" id="A0A5A7MMJ5"/>
<evidence type="ECO:0000313" key="4">
    <source>
        <dbReference type="Proteomes" id="UP000325187"/>
    </source>
</evidence>
<dbReference type="Proteomes" id="UP000322084">
    <property type="component" value="Unassembled WGS sequence"/>
</dbReference>
<proteinExistence type="predicted"/>
<gene>
    <name evidence="1" type="ORF">JCM17844_05110</name>
    <name evidence="2" type="ORF">JCM17845_17520</name>
</gene>
<sequence length="59" mass="6484">MTNFTDECGIARLAALKLAADRPHSAQDAMKQLKGWLGVYVRDGETLASAVEHHFKSAR</sequence>
<dbReference type="RefSeq" id="WP_149999452.1">
    <property type="nucleotide sequence ID" value="NZ_BKCL01000001.1"/>
</dbReference>
<evidence type="ECO:0000313" key="2">
    <source>
        <dbReference type="EMBL" id="GER01129.1"/>
    </source>
</evidence>